<dbReference type="InterPro" id="IPR009057">
    <property type="entry name" value="Homeodomain-like_sf"/>
</dbReference>
<feature type="domain" description="HTH araC/xylS-type" evidence="4">
    <location>
        <begin position="187"/>
        <end position="296"/>
    </location>
</feature>
<dbReference type="Proteomes" id="UP001207742">
    <property type="component" value="Unassembled WGS sequence"/>
</dbReference>
<sequence length="296" mass="34060">MRKNLSVAEFYSCHSKYLPDNIRKEVGHFNVFKVSDMQSRCSSFGRKEFYTIILVKGRCKYHYAEQTVTVEDNTLVFCTPDVPYELEPVTMKKSGMLCIFTADFFSRYGGIQLQEYPVFSAGAQSFYKLTPARQQEVVRIFHKMFAEISTDYLYKYDVLRNCVLDLVHEASKLQPEVSLLQHSNAAARIAAMFTELLERQFPVASLSQQIALRTPGDFAEALSIHVNHLNKALKEITGKTTSALIAERIIQEARLLLKRTQWNVSEIANCLGFEELPHFIHFFRKNVQMTPAAYRK</sequence>
<accession>A0ABT3ITE3</accession>
<dbReference type="Gene3D" id="1.10.10.60">
    <property type="entry name" value="Homeodomain-like"/>
    <property type="match status" value="1"/>
</dbReference>
<keyword evidence="1" id="KW-0805">Transcription regulation</keyword>
<dbReference type="EMBL" id="JAPDNS010000002">
    <property type="protein sequence ID" value="MCW3487161.1"/>
    <property type="molecule type" value="Genomic_DNA"/>
</dbReference>
<reference evidence="5 6" key="1">
    <citation type="submission" date="2022-10" db="EMBL/GenBank/DDBJ databases">
        <title>Chitinophaga nivalis PC15 sp. nov., isolated from Pyeongchang county, South Korea.</title>
        <authorList>
            <person name="Trinh H.N."/>
        </authorList>
    </citation>
    <scope>NUCLEOTIDE SEQUENCE [LARGE SCALE GENOMIC DNA]</scope>
    <source>
        <strain evidence="5 6">PC14</strain>
    </source>
</reference>
<protein>
    <submittedName>
        <fullName evidence="5">Helix-turn-helix transcriptional regulator</fullName>
    </submittedName>
</protein>
<dbReference type="PANTHER" id="PTHR43280:SF32">
    <property type="entry name" value="TRANSCRIPTIONAL REGULATORY PROTEIN"/>
    <property type="match status" value="1"/>
</dbReference>
<keyword evidence="3" id="KW-0804">Transcription</keyword>
<name>A0ABT3ITE3_9BACT</name>
<dbReference type="RefSeq" id="WP_264733971.1">
    <property type="nucleotide sequence ID" value="NZ_JAPDNR010000001.1"/>
</dbReference>
<evidence type="ECO:0000256" key="3">
    <source>
        <dbReference type="ARBA" id="ARBA00023163"/>
    </source>
</evidence>
<comment type="caution">
    <text evidence="5">The sequence shown here is derived from an EMBL/GenBank/DDBJ whole genome shotgun (WGS) entry which is preliminary data.</text>
</comment>
<keyword evidence="2" id="KW-0238">DNA-binding</keyword>
<dbReference type="SUPFAM" id="SSF46689">
    <property type="entry name" value="Homeodomain-like"/>
    <property type="match status" value="1"/>
</dbReference>
<dbReference type="InterPro" id="IPR018060">
    <property type="entry name" value="HTH_AraC"/>
</dbReference>
<dbReference type="PANTHER" id="PTHR43280">
    <property type="entry name" value="ARAC-FAMILY TRANSCRIPTIONAL REGULATOR"/>
    <property type="match status" value="1"/>
</dbReference>
<evidence type="ECO:0000259" key="4">
    <source>
        <dbReference type="PROSITE" id="PS01124"/>
    </source>
</evidence>
<evidence type="ECO:0000313" key="5">
    <source>
        <dbReference type="EMBL" id="MCW3487161.1"/>
    </source>
</evidence>
<gene>
    <name evidence="5" type="ORF">OL497_24910</name>
</gene>
<keyword evidence="6" id="KW-1185">Reference proteome</keyword>
<organism evidence="5 6">
    <name type="scientific">Chitinophaga nivalis</name>
    <dbReference type="NCBI Taxonomy" id="2991709"/>
    <lineage>
        <taxon>Bacteria</taxon>
        <taxon>Pseudomonadati</taxon>
        <taxon>Bacteroidota</taxon>
        <taxon>Chitinophagia</taxon>
        <taxon>Chitinophagales</taxon>
        <taxon>Chitinophagaceae</taxon>
        <taxon>Chitinophaga</taxon>
    </lineage>
</organism>
<evidence type="ECO:0000256" key="2">
    <source>
        <dbReference type="ARBA" id="ARBA00023125"/>
    </source>
</evidence>
<dbReference type="PROSITE" id="PS01124">
    <property type="entry name" value="HTH_ARAC_FAMILY_2"/>
    <property type="match status" value="1"/>
</dbReference>
<evidence type="ECO:0000313" key="6">
    <source>
        <dbReference type="Proteomes" id="UP001207742"/>
    </source>
</evidence>
<dbReference type="Pfam" id="PF12833">
    <property type="entry name" value="HTH_18"/>
    <property type="match status" value="1"/>
</dbReference>
<dbReference type="SMART" id="SM00342">
    <property type="entry name" value="HTH_ARAC"/>
    <property type="match status" value="1"/>
</dbReference>
<proteinExistence type="predicted"/>
<evidence type="ECO:0000256" key="1">
    <source>
        <dbReference type="ARBA" id="ARBA00023015"/>
    </source>
</evidence>